<keyword evidence="1" id="KW-0808">Transferase</keyword>
<organism evidence="3 4">
    <name type="scientific">Actinomadura craniellae</name>
    <dbReference type="NCBI Taxonomy" id="2231787"/>
    <lineage>
        <taxon>Bacteria</taxon>
        <taxon>Bacillati</taxon>
        <taxon>Actinomycetota</taxon>
        <taxon>Actinomycetes</taxon>
        <taxon>Streptosporangiales</taxon>
        <taxon>Thermomonosporaceae</taxon>
        <taxon>Actinomadura</taxon>
    </lineage>
</organism>
<keyword evidence="3" id="KW-0547">Nucleotide-binding</keyword>
<comment type="caution">
    <text evidence="3">The sequence shown here is derived from an EMBL/GenBank/DDBJ whole genome shotgun (WGS) entry which is preliminary data.</text>
</comment>
<dbReference type="InterPro" id="IPR050267">
    <property type="entry name" value="Anti-sigma-factor_SerPK"/>
</dbReference>
<dbReference type="AlphaFoldDB" id="A0A365GXS4"/>
<reference evidence="3 4" key="1">
    <citation type="submission" date="2018-06" db="EMBL/GenBank/DDBJ databases">
        <title>Actinomadura craniellae sp. nov. isolated from marine sponge Craniella sp.</title>
        <authorList>
            <person name="Li L."/>
            <person name="Xu Q.H."/>
            <person name="Lin H.W."/>
            <person name="Lu Y.H."/>
        </authorList>
    </citation>
    <scope>NUCLEOTIDE SEQUENCE [LARGE SCALE GENOMIC DNA]</scope>
    <source>
        <strain evidence="3 4">LHW63021</strain>
    </source>
</reference>
<dbReference type="PANTHER" id="PTHR35526">
    <property type="entry name" value="ANTI-SIGMA-F FACTOR RSBW-RELATED"/>
    <property type="match status" value="1"/>
</dbReference>
<name>A0A365GXS4_9ACTN</name>
<evidence type="ECO:0000313" key="3">
    <source>
        <dbReference type="EMBL" id="RAY11644.1"/>
    </source>
</evidence>
<dbReference type="GO" id="GO:0005524">
    <property type="term" value="F:ATP binding"/>
    <property type="evidence" value="ECO:0007669"/>
    <property type="project" value="UniProtKB-KW"/>
</dbReference>
<dbReference type="InterPro" id="IPR003594">
    <property type="entry name" value="HATPase_dom"/>
</dbReference>
<evidence type="ECO:0000259" key="2">
    <source>
        <dbReference type="Pfam" id="PF13581"/>
    </source>
</evidence>
<dbReference type="OrthoDB" id="4170987at2"/>
<evidence type="ECO:0000313" key="4">
    <source>
        <dbReference type="Proteomes" id="UP000251891"/>
    </source>
</evidence>
<dbReference type="GO" id="GO:0004674">
    <property type="term" value="F:protein serine/threonine kinase activity"/>
    <property type="evidence" value="ECO:0007669"/>
    <property type="project" value="UniProtKB-KW"/>
</dbReference>
<accession>A0A365GXS4</accession>
<protein>
    <submittedName>
        <fullName evidence="3">ATP-binding protein</fullName>
    </submittedName>
</protein>
<keyword evidence="1" id="KW-0418">Kinase</keyword>
<feature type="domain" description="Histidine kinase/HSP90-like ATPase" evidence="2">
    <location>
        <begin position="25"/>
        <end position="132"/>
    </location>
</feature>
<dbReference type="Gene3D" id="3.30.565.10">
    <property type="entry name" value="Histidine kinase-like ATPase, C-terminal domain"/>
    <property type="match status" value="1"/>
</dbReference>
<dbReference type="InterPro" id="IPR036890">
    <property type="entry name" value="HATPase_C_sf"/>
</dbReference>
<keyword evidence="1" id="KW-0723">Serine/threonine-protein kinase</keyword>
<dbReference type="CDD" id="cd16936">
    <property type="entry name" value="HATPase_RsbW-like"/>
    <property type="match status" value="1"/>
</dbReference>
<keyword evidence="3" id="KW-0067">ATP-binding</keyword>
<keyword evidence="4" id="KW-1185">Reference proteome</keyword>
<evidence type="ECO:0000256" key="1">
    <source>
        <dbReference type="ARBA" id="ARBA00022527"/>
    </source>
</evidence>
<dbReference type="EMBL" id="QLYX01000017">
    <property type="protein sequence ID" value="RAY11644.1"/>
    <property type="molecule type" value="Genomic_DNA"/>
</dbReference>
<dbReference type="RefSeq" id="WP_111871222.1">
    <property type="nucleotide sequence ID" value="NZ_QLYX01000017.1"/>
</dbReference>
<dbReference type="Pfam" id="PF13581">
    <property type="entry name" value="HATPase_c_2"/>
    <property type="match status" value="1"/>
</dbReference>
<gene>
    <name evidence="3" type="ORF">DPM19_28885</name>
</gene>
<proteinExistence type="predicted"/>
<dbReference type="Proteomes" id="UP000251891">
    <property type="component" value="Unassembled WGS sequence"/>
</dbReference>
<sequence length="157" mass="16945">MSDHAIRPRLLLGKLRLPLTDTAPKHARDLVARLALSWGLSDIEWTVKLAVSELVTNAYLHSDPVRGGTVIIDVARSGKQFQVTVHDSAKKLPETRAADPARENGRGLLLVGAETDACGYYLTPFGKAVWFQLAAHWPLDVISAPGPARPDPGTAPP</sequence>
<dbReference type="PANTHER" id="PTHR35526:SF3">
    <property type="entry name" value="ANTI-SIGMA-F FACTOR RSBW"/>
    <property type="match status" value="1"/>
</dbReference>
<dbReference type="SUPFAM" id="SSF55874">
    <property type="entry name" value="ATPase domain of HSP90 chaperone/DNA topoisomerase II/histidine kinase"/>
    <property type="match status" value="1"/>
</dbReference>